<keyword evidence="2" id="KW-1185">Reference proteome</keyword>
<evidence type="ECO:0000313" key="2">
    <source>
        <dbReference type="Proteomes" id="UP001303889"/>
    </source>
</evidence>
<dbReference type="Proteomes" id="UP001303889">
    <property type="component" value="Unassembled WGS sequence"/>
</dbReference>
<accession>A0AAN6RN41</accession>
<feature type="non-terminal residue" evidence="1">
    <location>
        <position position="1"/>
    </location>
</feature>
<comment type="caution">
    <text evidence="1">The sequence shown here is derived from an EMBL/GenBank/DDBJ whole genome shotgun (WGS) entry which is preliminary data.</text>
</comment>
<reference evidence="1" key="1">
    <citation type="journal article" date="2023" name="Mol. Phylogenet. Evol.">
        <title>Genome-scale phylogeny and comparative genomics of the fungal order Sordariales.</title>
        <authorList>
            <person name="Hensen N."/>
            <person name="Bonometti L."/>
            <person name="Westerberg I."/>
            <person name="Brannstrom I.O."/>
            <person name="Guillou S."/>
            <person name="Cros-Aarteil S."/>
            <person name="Calhoun S."/>
            <person name="Haridas S."/>
            <person name="Kuo A."/>
            <person name="Mondo S."/>
            <person name="Pangilinan J."/>
            <person name="Riley R."/>
            <person name="LaButti K."/>
            <person name="Andreopoulos B."/>
            <person name="Lipzen A."/>
            <person name="Chen C."/>
            <person name="Yan M."/>
            <person name="Daum C."/>
            <person name="Ng V."/>
            <person name="Clum A."/>
            <person name="Steindorff A."/>
            <person name="Ohm R.A."/>
            <person name="Martin F."/>
            <person name="Silar P."/>
            <person name="Natvig D.O."/>
            <person name="Lalanne C."/>
            <person name="Gautier V."/>
            <person name="Ament-Velasquez S.L."/>
            <person name="Kruys A."/>
            <person name="Hutchinson M.I."/>
            <person name="Powell A.J."/>
            <person name="Barry K."/>
            <person name="Miller A.N."/>
            <person name="Grigoriev I.V."/>
            <person name="Debuchy R."/>
            <person name="Gladieux P."/>
            <person name="Hiltunen Thoren M."/>
            <person name="Johannesson H."/>
        </authorList>
    </citation>
    <scope>NUCLEOTIDE SEQUENCE</scope>
    <source>
        <strain evidence="1">CBS 103.79</strain>
    </source>
</reference>
<evidence type="ECO:0000313" key="1">
    <source>
        <dbReference type="EMBL" id="KAK3896644.1"/>
    </source>
</evidence>
<sequence>IFGGGPYTSPKMLECIMTQGHKTIPQFLANPKIALVGVTDANIENRRSIEDIGITWALATGRCTAFAVKVVSTLSARAPAIIDSSSTITGGAFMLRDGDDARFSETDESWKVSQLTSKFERSGNVKSPVLKSSSSPIPKDKAMVICLKAVEATSWRAIHTLFRFIDMVRDIRDRTKKLAIQWAQPVRNSKGWPTATLITAMQGTGEDLKTCAMALVFDQMFIAATELWGNPKLVDPTE</sequence>
<reference evidence="1" key="2">
    <citation type="submission" date="2023-05" db="EMBL/GenBank/DDBJ databases">
        <authorList>
            <consortium name="Lawrence Berkeley National Laboratory"/>
            <person name="Steindorff A."/>
            <person name="Hensen N."/>
            <person name="Bonometti L."/>
            <person name="Westerberg I."/>
            <person name="Brannstrom I.O."/>
            <person name="Guillou S."/>
            <person name="Cros-Aarteil S."/>
            <person name="Calhoun S."/>
            <person name="Haridas S."/>
            <person name="Kuo A."/>
            <person name="Mondo S."/>
            <person name="Pangilinan J."/>
            <person name="Riley R."/>
            <person name="Labutti K."/>
            <person name="Andreopoulos B."/>
            <person name="Lipzen A."/>
            <person name="Chen C."/>
            <person name="Yanf M."/>
            <person name="Daum C."/>
            <person name="Ng V."/>
            <person name="Clum A."/>
            <person name="Ohm R."/>
            <person name="Martin F."/>
            <person name="Silar P."/>
            <person name="Natvig D."/>
            <person name="Lalanne C."/>
            <person name="Gautier V."/>
            <person name="Ament-Velasquez S.L."/>
            <person name="Kruys A."/>
            <person name="Hutchinson M.I."/>
            <person name="Powell A.J."/>
            <person name="Barry K."/>
            <person name="Miller A.N."/>
            <person name="Grigoriev I.V."/>
            <person name="Debuchy R."/>
            <person name="Gladieux P."/>
            <person name="Thoren M.H."/>
            <person name="Johannesson H."/>
        </authorList>
    </citation>
    <scope>NUCLEOTIDE SEQUENCE</scope>
    <source>
        <strain evidence="1">CBS 103.79</strain>
    </source>
</reference>
<proteinExistence type="predicted"/>
<dbReference type="EMBL" id="MU856475">
    <property type="protein sequence ID" value="KAK3896644.1"/>
    <property type="molecule type" value="Genomic_DNA"/>
</dbReference>
<organism evidence="1 2">
    <name type="scientific">Staphylotrichum tortipilum</name>
    <dbReference type="NCBI Taxonomy" id="2831512"/>
    <lineage>
        <taxon>Eukaryota</taxon>
        <taxon>Fungi</taxon>
        <taxon>Dikarya</taxon>
        <taxon>Ascomycota</taxon>
        <taxon>Pezizomycotina</taxon>
        <taxon>Sordariomycetes</taxon>
        <taxon>Sordariomycetidae</taxon>
        <taxon>Sordariales</taxon>
        <taxon>Chaetomiaceae</taxon>
        <taxon>Staphylotrichum</taxon>
    </lineage>
</organism>
<name>A0AAN6RN41_9PEZI</name>
<dbReference type="AlphaFoldDB" id="A0AAN6RN41"/>
<gene>
    <name evidence="1" type="ORF">C8A05DRAFT_39809</name>
</gene>
<protein>
    <submittedName>
        <fullName evidence="1">Uncharacterized protein</fullName>
    </submittedName>
</protein>